<proteinExistence type="predicted"/>
<dbReference type="EMBL" id="BK015631">
    <property type="protein sequence ID" value="DAE16816.1"/>
    <property type="molecule type" value="Genomic_DNA"/>
</dbReference>
<name>A0A8S5QCL1_9CAUD</name>
<organism evidence="1">
    <name type="scientific">Siphoviridae sp. ctVii20</name>
    <dbReference type="NCBI Taxonomy" id="2825533"/>
    <lineage>
        <taxon>Viruses</taxon>
        <taxon>Duplodnaviria</taxon>
        <taxon>Heunggongvirae</taxon>
        <taxon>Uroviricota</taxon>
        <taxon>Caudoviricetes</taxon>
    </lineage>
</organism>
<protein>
    <submittedName>
        <fullName evidence="1">Uncharacterized protein</fullName>
    </submittedName>
</protein>
<evidence type="ECO:0000313" key="1">
    <source>
        <dbReference type="EMBL" id="DAE16816.1"/>
    </source>
</evidence>
<sequence length="33" mass="4039">MVENLDKIYIFNLLYCAFRVIYIHSKGEYPKEK</sequence>
<accession>A0A8S5QCL1</accession>
<reference evidence="1" key="1">
    <citation type="journal article" date="2021" name="Proc. Natl. Acad. Sci. U.S.A.">
        <title>A Catalog of Tens of Thousands of Viruses from Human Metagenomes Reveals Hidden Associations with Chronic Diseases.</title>
        <authorList>
            <person name="Tisza M.J."/>
            <person name="Buck C.B."/>
        </authorList>
    </citation>
    <scope>NUCLEOTIDE SEQUENCE</scope>
    <source>
        <strain evidence="1">CtVii20</strain>
    </source>
</reference>